<evidence type="ECO:0000313" key="8">
    <source>
        <dbReference type="EMBL" id="XCJ17157.1"/>
    </source>
</evidence>
<reference evidence="8" key="1">
    <citation type="submission" date="2024-06" db="EMBL/GenBank/DDBJ databases">
        <authorList>
            <person name="Fan A."/>
            <person name="Zhang F.Y."/>
            <person name="Zhang L."/>
        </authorList>
    </citation>
    <scope>NUCLEOTIDE SEQUENCE</scope>
    <source>
        <strain evidence="8">Y61</strain>
    </source>
</reference>
<dbReference type="GO" id="GO:0019354">
    <property type="term" value="P:siroheme biosynthetic process"/>
    <property type="evidence" value="ECO:0007669"/>
    <property type="project" value="InterPro"/>
</dbReference>
<accession>A0AAU8IFP8</accession>
<dbReference type="SUPFAM" id="SSF75615">
    <property type="entry name" value="Siroheme synthase middle domains-like"/>
    <property type="match status" value="1"/>
</dbReference>
<evidence type="ECO:0000259" key="7">
    <source>
        <dbReference type="Pfam" id="PF14824"/>
    </source>
</evidence>
<name>A0AAU8IFP8_9BACL</name>
<gene>
    <name evidence="8" type="ORF">ABNN70_00990</name>
</gene>
<evidence type="ECO:0000256" key="3">
    <source>
        <dbReference type="ARBA" id="ARBA00023002"/>
    </source>
</evidence>
<organism evidence="8">
    <name type="scientific">Sporolactobacillus sp. Y61</name>
    <dbReference type="NCBI Taxonomy" id="3160863"/>
    <lineage>
        <taxon>Bacteria</taxon>
        <taxon>Bacillati</taxon>
        <taxon>Bacillota</taxon>
        <taxon>Bacilli</taxon>
        <taxon>Bacillales</taxon>
        <taxon>Sporolactobacillaceae</taxon>
        <taxon>Sporolactobacillus</taxon>
    </lineage>
</organism>
<dbReference type="PANTHER" id="PTHR35330">
    <property type="entry name" value="SIROHEME BIOSYNTHESIS PROTEIN MET8"/>
    <property type="match status" value="1"/>
</dbReference>
<dbReference type="InterPro" id="IPR036291">
    <property type="entry name" value="NAD(P)-bd_dom_sf"/>
</dbReference>
<dbReference type="InterPro" id="IPR028281">
    <property type="entry name" value="Sirohaem_synthase_central"/>
</dbReference>
<dbReference type="GO" id="GO:0004325">
    <property type="term" value="F:ferrochelatase activity"/>
    <property type="evidence" value="ECO:0007669"/>
    <property type="project" value="InterPro"/>
</dbReference>
<dbReference type="InterPro" id="IPR006367">
    <property type="entry name" value="Sirohaem_synthase_N"/>
</dbReference>
<dbReference type="AlphaFoldDB" id="A0AAU8IFP8"/>
<keyword evidence="5" id="KW-0627">Porphyrin biosynthesis</keyword>
<dbReference type="PANTHER" id="PTHR35330:SF1">
    <property type="entry name" value="SIROHEME BIOSYNTHESIS PROTEIN MET8"/>
    <property type="match status" value="1"/>
</dbReference>
<proteinExistence type="predicted"/>
<dbReference type="Gene3D" id="1.10.8.610">
    <property type="entry name" value="SirC, precorrin-2 dehydrogenase, C-terminal helical domain-like"/>
    <property type="match status" value="1"/>
</dbReference>
<comment type="pathway">
    <text evidence="1">Porphyrin-containing compound metabolism; siroheme biosynthesis; sirohydrochlorin from precorrin-2: step 1/1.</text>
</comment>
<evidence type="ECO:0000256" key="1">
    <source>
        <dbReference type="ARBA" id="ARBA00005010"/>
    </source>
</evidence>
<sequence length="206" mass="22654">MLDMKGRKAVVAGGGRAAALKIQALLSGGAFVTVISPRKSAELEKWAAAGQIKWLRRAWQEGDARGAFLTFAATDDAELNTEIAGQVGPNQLVHIAGDYEQGDFILPAVLRRGRLTLSVSTGGASPGLARQIRNSLSDQLPEDTETWLEFLFQARRKIREKLHDPESKKKCFQKMMDPAFRQPERQAELLADVDGFIRVCLTDGTF</sequence>
<keyword evidence="3" id="KW-0560">Oxidoreductase</keyword>
<comment type="catalytic activity">
    <reaction evidence="6">
        <text>precorrin-2 + NAD(+) = sirohydrochlorin + NADH + 2 H(+)</text>
        <dbReference type="Rhea" id="RHEA:15613"/>
        <dbReference type="ChEBI" id="CHEBI:15378"/>
        <dbReference type="ChEBI" id="CHEBI:57540"/>
        <dbReference type="ChEBI" id="CHEBI:57945"/>
        <dbReference type="ChEBI" id="CHEBI:58351"/>
        <dbReference type="ChEBI" id="CHEBI:58827"/>
        <dbReference type="EC" id="1.3.1.76"/>
    </reaction>
</comment>
<keyword evidence="4" id="KW-0520">NAD</keyword>
<dbReference type="Pfam" id="PF13241">
    <property type="entry name" value="NAD_binding_7"/>
    <property type="match status" value="1"/>
</dbReference>
<dbReference type="InterPro" id="IPR028161">
    <property type="entry name" value="Met8-like"/>
</dbReference>
<evidence type="ECO:0000256" key="2">
    <source>
        <dbReference type="ARBA" id="ARBA00012400"/>
    </source>
</evidence>
<dbReference type="SUPFAM" id="SSF51735">
    <property type="entry name" value="NAD(P)-binding Rossmann-fold domains"/>
    <property type="match status" value="1"/>
</dbReference>
<dbReference type="Gene3D" id="3.40.50.720">
    <property type="entry name" value="NAD(P)-binding Rossmann-like Domain"/>
    <property type="match status" value="1"/>
</dbReference>
<dbReference type="RefSeq" id="WP_353948459.1">
    <property type="nucleotide sequence ID" value="NZ_CP159510.1"/>
</dbReference>
<dbReference type="EMBL" id="CP159510">
    <property type="protein sequence ID" value="XCJ17157.1"/>
    <property type="molecule type" value="Genomic_DNA"/>
</dbReference>
<feature type="domain" description="Siroheme synthase central" evidence="7">
    <location>
        <begin position="112"/>
        <end position="137"/>
    </location>
</feature>
<dbReference type="GO" id="GO:0043115">
    <property type="term" value="F:precorrin-2 dehydrogenase activity"/>
    <property type="evidence" value="ECO:0007669"/>
    <property type="project" value="UniProtKB-EC"/>
</dbReference>
<dbReference type="EC" id="1.3.1.76" evidence="2"/>
<evidence type="ECO:0000256" key="4">
    <source>
        <dbReference type="ARBA" id="ARBA00023027"/>
    </source>
</evidence>
<evidence type="ECO:0000256" key="6">
    <source>
        <dbReference type="ARBA" id="ARBA00047561"/>
    </source>
</evidence>
<dbReference type="Pfam" id="PF14824">
    <property type="entry name" value="Sirohm_synth_M"/>
    <property type="match status" value="1"/>
</dbReference>
<protein>
    <recommendedName>
        <fullName evidence="2">precorrin-2 dehydrogenase</fullName>
        <ecNumber evidence="2">1.3.1.76</ecNumber>
    </recommendedName>
</protein>
<dbReference type="NCBIfam" id="TIGR01470">
    <property type="entry name" value="cysG_Nterm"/>
    <property type="match status" value="1"/>
</dbReference>
<dbReference type="InterPro" id="IPR042518">
    <property type="entry name" value="SirC_C"/>
</dbReference>
<evidence type="ECO:0000256" key="5">
    <source>
        <dbReference type="ARBA" id="ARBA00023244"/>
    </source>
</evidence>